<accession>A0A1L0BMJ2</accession>
<evidence type="ECO:0000256" key="1">
    <source>
        <dbReference type="ARBA" id="ARBA00004496"/>
    </source>
</evidence>
<feature type="domain" description="Cdc37 N-terminal" evidence="10">
    <location>
        <begin position="2"/>
        <end position="201"/>
    </location>
</feature>
<evidence type="ECO:0000256" key="5">
    <source>
        <dbReference type="ARBA" id="ARBA00031396"/>
    </source>
</evidence>
<keyword evidence="6" id="KW-0175">Coiled coil</keyword>
<sequence length="496" mass="57121">MPIDYSKWDKIELSDDSDIEVHPNVDKQSFIKWKQRDIHEKRHERNIQIKTMLVQLTMYTKLNARVDYLLKTLSASELLDVTKVMSVLNAHFDKNERFDFDKLKEEKGSELRKGLRDLTFDKEEIANTPTYNEMIEDLFSQIKEDHPEVMINGEKLIEHLREHRRKIDDVLLKQTISLDNLLYEKSLLISSDDYHTGFDRSFLNKDEDKEKPAETPKAKAKESVTTVETINSPQKSKKVEKTDQELYDELEVLPATAEFARIPYKDLRKSAEFLVRHPSICTENQKDSLIMTAFDFELQGDTAGARQVIYQSLLLQYISQLSGPGSSNDLKIRAIKLFFSKLEDTRAPASQAFLADVENTVNHIKNRCAILKQENEQNDEGEEQLIQLKSLDESTELVVNPPEEGTEQYVSFLTKLSPEMQTAIRSGSLEEVNKIFATMKIDDAEKALEVFNECGVIGISGVLENEQEFEQLKHDYEEKNLKEEGLNTVDTVDTVD</sequence>
<evidence type="ECO:0000259" key="8">
    <source>
        <dbReference type="SMART" id="SM01069"/>
    </source>
</evidence>
<reference evidence="11 12" key="1">
    <citation type="submission" date="2016-10" db="EMBL/GenBank/DDBJ databases">
        <authorList>
            <person name="de Groot N.N."/>
        </authorList>
    </citation>
    <scope>NUCLEOTIDE SEQUENCE [LARGE SCALE GENOMIC DNA]</scope>
    <source>
        <strain evidence="11 12">CBS 141442</strain>
    </source>
</reference>
<feature type="compositionally biased region" description="Polar residues" evidence="7">
    <location>
        <begin position="223"/>
        <end position="234"/>
    </location>
</feature>
<dbReference type="PANTHER" id="PTHR12800">
    <property type="entry name" value="CDC37-RELATED"/>
    <property type="match status" value="1"/>
</dbReference>
<dbReference type="GO" id="GO:0031072">
    <property type="term" value="F:heat shock protein binding"/>
    <property type="evidence" value="ECO:0007669"/>
    <property type="project" value="TreeGrafter"/>
</dbReference>
<organism evidence="11 12">
    <name type="scientific">Sungouiella intermedia</name>
    <dbReference type="NCBI Taxonomy" id="45354"/>
    <lineage>
        <taxon>Eukaryota</taxon>
        <taxon>Fungi</taxon>
        <taxon>Dikarya</taxon>
        <taxon>Ascomycota</taxon>
        <taxon>Saccharomycotina</taxon>
        <taxon>Pichiomycetes</taxon>
        <taxon>Metschnikowiaceae</taxon>
        <taxon>Sungouiella</taxon>
    </lineage>
</organism>
<dbReference type="GO" id="GO:0019901">
    <property type="term" value="F:protein kinase binding"/>
    <property type="evidence" value="ECO:0007669"/>
    <property type="project" value="InterPro"/>
</dbReference>
<gene>
    <name evidence="11" type="ORF">SAMEA4029010_CIC11G00000005359</name>
</gene>
<dbReference type="GO" id="GO:0051082">
    <property type="term" value="F:unfolded protein binding"/>
    <property type="evidence" value="ECO:0007669"/>
    <property type="project" value="TreeGrafter"/>
</dbReference>
<feature type="coiled-coil region" evidence="6">
    <location>
        <begin position="354"/>
        <end position="391"/>
    </location>
</feature>
<dbReference type="SMART" id="SM01069">
    <property type="entry name" value="CDC37_C"/>
    <property type="match status" value="1"/>
</dbReference>
<evidence type="ECO:0000256" key="2">
    <source>
        <dbReference type="ARBA" id="ARBA00006222"/>
    </source>
</evidence>
<dbReference type="InterPro" id="IPR004918">
    <property type="entry name" value="Cdc37"/>
</dbReference>
<evidence type="ECO:0000256" key="4">
    <source>
        <dbReference type="ARBA" id="ARBA00023186"/>
    </source>
</evidence>
<feature type="region of interest" description="Disordered" evidence="7">
    <location>
        <begin position="205"/>
        <end position="237"/>
    </location>
</feature>
<feature type="compositionally biased region" description="Basic and acidic residues" evidence="7">
    <location>
        <begin position="205"/>
        <end position="222"/>
    </location>
</feature>
<dbReference type="InterPro" id="IPR013855">
    <property type="entry name" value="Cdc37_N_dom"/>
</dbReference>
<dbReference type="GO" id="GO:0050821">
    <property type="term" value="P:protein stabilization"/>
    <property type="evidence" value="ECO:0007669"/>
    <property type="project" value="TreeGrafter"/>
</dbReference>
<evidence type="ECO:0000313" key="11">
    <source>
        <dbReference type="EMBL" id="SGZ52623.1"/>
    </source>
</evidence>
<keyword evidence="4" id="KW-0143">Chaperone</keyword>
<evidence type="ECO:0000259" key="9">
    <source>
        <dbReference type="SMART" id="SM01070"/>
    </source>
</evidence>
<feature type="domain" description="Cdc37 Hsp90 binding" evidence="9">
    <location>
        <begin position="204"/>
        <end position="381"/>
    </location>
</feature>
<dbReference type="SMART" id="SM01071">
    <property type="entry name" value="CDC37_N"/>
    <property type="match status" value="1"/>
</dbReference>
<evidence type="ECO:0000256" key="7">
    <source>
        <dbReference type="SAM" id="MobiDB-lite"/>
    </source>
</evidence>
<dbReference type="STRING" id="45354.A0A1L0BMJ2"/>
<dbReference type="SUPFAM" id="SSF101391">
    <property type="entry name" value="Hsp90 co-chaperone CDC37"/>
    <property type="match status" value="1"/>
</dbReference>
<dbReference type="GO" id="GO:0051087">
    <property type="term" value="F:protein-folding chaperone binding"/>
    <property type="evidence" value="ECO:0007669"/>
    <property type="project" value="TreeGrafter"/>
</dbReference>
<dbReference type="Proteomes" id="UP000182334">
    <property type="component" value="Chromosome III"/>
</dbReference>
<evidence type="ECO:0000256" key="6">
    <source>
        <dbReference type="SAM" id="Coils"/>
    </source>
</evidence>
<dbReference type="SMART" id="SM01070">
    <property type="entry name" value="CDC37_M"/>
    <property type="match status" value="1"/>
</dbReference>
<dbReference type="InterPro" id="IPR013873">
    <property type="entry name" value="Cdc37_C"/>
</dbReference>
<dbReference type="OrthoDB" id="440202at2759"/>
<dbReference type="GO" id="GO:0005737">
    <property type="term" value="C:cytoplasm"/>
    <property type="evidence" value="ECO:0007669"/>
    <property type="project" value="UniProtKB-SubCell"/>
</dbReference>
<evidence type="ECO:0000259" key="10">
    <source>
        <dbReference type="SMART" id="SM01071"/>
    </source>
</evidence>
<dbReference type="GO" id="GO:0006457">
    <property type="term" value="P:protein folding"/>
    <property type="evidence" value="ECO:0007669"/>
    <property type="project" value="TreeGrafter"/>
</dbReference>
<dbReference type="PANTHER" id="PTHR12800:SF4">
    <property type="entry name" value="HSP90 CO-CHAPERONE CDC37"/>
    <property type="match status" value="1"/>
</dbReference>
<evidence type="ECO:0000313" key="12">
    <source>
        <dbReference type="Proteomes" id="UP000182334"/>
    </source>
</evidence>
<dbReference type="EMBL" id="LT635758">
    <property type="protein sequence ID" value="SGZ52623.1"/>
    <property type="molecule type" value="Genomic_DNA"/>
</dbReference>
<dbReference type="Pfam" id="PF08564">
    <property type="entry name" value="CDC37_C"/>
    <property type="match status" value="1"/>
</dbReference>
<name>A0A1L0BMJ2_9ASCO</name>
<dbReference type="Gene3D" id="1.20.58.610">
    <property type="entry name" value="Cdc37, Hsp90 binding domain"/>
    <property type="match status" value="1"/>
</dbReference>
<comment type="subcellular location">
    <subcellularLocation>
        <location evidence="1">Cytoplasm</location>
    </subcellularLocation>
</comment>
<dbReference type="Pfam" id="PF03234">
    <property type="entry name" value="CDC37_N"/>
    <property type="match status" value="1"/>
</dbReference>
<dbReference type="AlphaFoldDB" id="A0A1L0BMJ2"/>
<protein>
    <recommendedName>
        <fullName evidence="5">Hsp90 chaperone protein kinase-targeting subunit</fullName>
    </recommendedName>
</protein>
<dbReference type="InterPro" id="IPR013874">
    <property type="entry name" value="Cdc37_Hsp90-bd"/>
</dbReference>
<keyword evidence="3" id="KW-0963">Cytoplasm</keyword>
<evidence type="ECO:0000256" key="3">
    <source>
        <dbReference type="ARBA" id="ARBA00022490"/>
    </source>
</evidence>
<proteinExistence type="inferred from homology"/>
<dbReference type="InterPro" id="IPR038189">
    <property type="entry name" value="Cdc37_Hsp90-bd_sf"/>
</dbReference>
<keyword evidence="12" id="KW-1185">Reference proteome</keyword>
<dbReference type="Pfam" id="PF08565">
    <property type="entry name" value="CDC37_M"/>
    <property type="match status" value="1"/>
</dbReference>
<comment type="similarity">
    <text evidence="2">Belongs to the CDC37 family.</text>
</comment>
<feature type="domain" description="Cdc37 C-terminal" evidence="8">
    <location>
        <begin position="399"/>
        <end position="494"/>
    </location>
</feature>